<evidence type="ECO:0000313" key="1">
    <source>
        <dbReference type="EMBL" id="ADD41087.1"/>
    </source>
</evidence>
<proteinExistence type="predicted"/>
<dbReference type="HOGENOM" id="CLU_576062_0_0_11"/>
<dbReference type="Proteomes" id="UP000000844">
    <property type="component" value="Chromosome"/>
</dbReference>
<dbReference type="STRING" id="446470.Snas_1380"/>
<dbReference type="OrthoDB" id="3512096at2"/>
<reference evidence="1 2" key="1">
    <citation type="journal article" date="2009" name="Stand. Genomic Sci.">
        <title>Complete genome sequence of Stackebrandtia nassauensis type strain (LLR-40K-21).</title>
        <authorList>
            <person name="Munk C."/>
            <person name="Lapidus A."/>
            <person name="Copeland A."/>
            <person name="Jando M."/>
            <person name="Mayilraj S."/>
            <person name="Glavina Del Rio T."/>
            <person name="Nolan M."/>
            <person name="Chen F."/>
            <person name="Lucas S."/>
            <person name="Tice H."/>
            <person name="Cheng J.F."/>
            <person name="Han C."/>
            <person name="Detter J.C."/>
            <person name="Bruce D."/>
            <person name="Goodwin L."/>
            <person name="Chain P."/>
            <person name="Pitluck S."/>
            <person name="Goker M."/>
            <person name="Ovchinikova G."/>
            <person name="Pati A."/>
            <person name="Ivanova N."/>
            <person name="Mavromatis K."/>
            <person name="Chen A."/>
            <person name="Palaniappan K."/>
            <person name="Land M."/>
            <person name="Hauser L."/>
            <person name="Chang Y.J."/>
            <person name="Jeffries C.D."/>
            <person name="Bristow J."/>
            <person name="Eisen J.A."/>
            <person name="Markowitz V."/>
            <person name="Hugenholtz P."/>
            <person name="Kyrpides N.C."/>
            <person name="Klenk H.P."/>
        </authorList>
    </citation>
    <scope>NUCLEOTIDE SEQUENCE [LARGE SCALE GENOMIC DNA]</scope>
    <source>
        <strain evidence="2">DSM 44728 / CIP 108903 / NRRL B-16338 / NBRC 102104 / LLR-40K-21</strain>
    </source>
</reference>
<protein>
    <submittedName>
        <fullName evidence="1">Uncharacterized protein</fullName>
    </submittedName>
</protein>
<sequence length="474" mass="52945">MSHGSVPRDLLSTQSTFVCDLVPRLLALAGDPDADHPVVLLSGPSGSGHTKALETAQQCARHTPNVLVTFKKDTTSNASDSPDPMELLHLLAVMVSKLRRRYPRFGSIPFLRFQLCYDILTANIDLNTDPEAVTTVRGRVRQRIFGRIPQPSPETLDAVDKFATVASTRPPGLLAGMVWVVSLIKWPLWWIRAWQLHRSFRDMSTFTTGNDATQCLITLWNWFKSKRSTDFKQGEKALCEAFLADLGNFHRWHPRRTSCLVLLDHIPNPLNTDTKHPATRLLRYITALRANPESHLSPRTAAAGYGGPNPLAAQPRKRLPGHAALTIVAVTEKLNGQSRSNLRQNEPPMAAVSHALTAWQQWFPGNQALPKSWYCHTYLPPLTAEDVKLLNPTPPSLSDAAVRWLLEFHTSRPYVIQELIAALEKLDEPTRAEILSSQPSRRSIAWLCRELPSDIHESVHAELSRRNDPGSTDG</sequence>
<dbReference type="EMBL" id="CP001778">
    <property type="protein sequence ID" value="ADD41087.1"/>
    <property type="molecule type" value="Genomic_DNA"/>
</dbReference>
<name>D3PV34_STANL</name>
<keyword evidence="2" id="KW-1185">Reference proteome</keyword>
<organism evidence="1 2">
    <name type="scientific">Stackebrandtia nassauensis (strain DSM 44728 / CIP 108903 / NRRL B-16338 / NBRC 102104 / LLR-40K-21)</name>
    <dbReference type="NCBI Taxonomy" id="446470"/>
    <lineage>
        <taxon>Bacteria</taxon>
        <taxon>Bacillati</taxon>
        <taxon>Actinomycetota</taxon>
        <taxon>Actinomycetes</taxon>
        <taxon>Glycomycetales</taxon>
        <taxon>Glycomycetaceae</taxon>
        <taxon>Stackebrandtia</taxon>
    </lineage>
</organism>
<dbReference type="RefSeq" id="WP_013016658.1">
    <property type="nucleotide sequence ID" value="NC_013947.1"/>
</dbReference>
<dbReference type="KEGG" id="sna:Snas_1380"/>
<accession>D3PV34</accession>
<dbReference type="AlphaFoldDB" id="D3PV34"/>
<gene>
    <name evidence="1" type="ordered locus">Snas_1380</name>
</gene>
<evidence type="ECO:0000313" key="2">
    <source>
        <dbReference type="Proteomes" id="UP000000844"/>
    </source>
</evidence>